<feature type="region of interest" description="Disordered" evidence="5">
    <location>
        <begin position="112"/>
        <end position="141"/>
    </location>
</feature>
<dbReference type="PANTHER" id="PTHR10015">
    <property type="entry name" value="HEAT SHOCK TRANSCRIPTION FACTOR"/>
    <property type="match status" value="1"/>
</dbReference>
<feature type="domain" description="HSF-type DNA-binding" evidence="6">
    <location>
        <begin position="4"/>
        <end position="107"/>
    </location>
</feature>
<dbReference type="Proteomes" id="UP000268162">
    <property type="component" value="Unassembled WGS sequence"/>
</dbReference>
<dbReference type="SMART" id="SM00415">
    <property type="entry name" value="HSF"/>
    <property type="match status" value="1"/>
</dbReference>
<dbReference type="AlphaFoldDB" id="A0A4P9ZX93"/>
<reference evidence="8" key="1">
    <citation type="journal article" date="2018" name="Nat. Microbiol.">
        <title>Leveraging single-cell genomics to expand the fungal tree of life.</title>
        <authorList>
            <person name="Ahrendt S.R."/>
            <person name="Quandt C.A."/>
            <person name="Ciobanu D."/>
            <person name="Clum A."/>
            <person name="Salamov A."/>
            <person name="Andreopoulos B."/>
            <person name="Cheng J.F."/>
            <person name="Woyke T."/>
            <person name="Pelin A."/>
            <person name="Henrissat B."/>
            <person name="Reynolds N.K."/>
            <person name="Benny G.L."/>
            <person name="Smith M.E."/>
            <person name="James T.Y."/>
            <person name="Grigoriev I.V."/>
        </authorList>
    </citation>
    <scope>NUCLEOTIDE SEQUENCE [LARGE SCALE GENOMIC DNA]</scope>
    <source>
        <strain evidence="8">RSA 468</strain>
    </source>
</reference>
<keyword evidence="8" id="KW-1185">Reference proteome</keyword>
<evidence type="ECO:0000256" key="4">
    <source>
        <dbReference type="RuleBase" id="RU004020"/>
    </source>
</evidence>
<dbReference type="InterPro" id="IPR000232">
    <property type="entry name" value="HSF_DNA-bd"/>
</dbReference>
<protein>
    <submittedName>
        <fullName evidence="7">HSF-type DNA-binding-domain-containing protein</fullName>
    </submittedName>
</protein>
<dbReference type="STRING" id="215637.A0A4P9ZX93"/>
<feature type="compositionally biased region" description="Polar residues" evidence="5">
    <location>
        <begin position="123"/>
        <end position="141"/>
    </location>
</feature>
<dbReference type="GO" id="GO:0005634">
    <property type="term" value="C:nucleus"/>
    <property type="evidence" value="ECO:0007669"/>
    <property type="project" value="UniProtKB-SubCell"/>
</dbReference>
<dbReference type="InterPro" id="IPR036388">
    <property type="entry name" value="WH-like_DNA-bd_sf"/>
</dbReference>
<keyword evidence="2 7" id="KW-0238">DNA-binding</keyword>
<name>A0A4P9ZX93_9FUNG</name>
<accession>A0A4P9ZX93</accession>
<evidence type="ECO:0000256" key="1">
    <source>
        <dbReference type="ARBA" id="ARBA00004123"/>
    </source>
</evidence>
<evidence type="ECO:0000256" key="5">
    <source>
        <dbReference type="SAM" id="MobiDB-lite"/>
    </source>
</evidence>
<gene>
    <name evidence="7" type="ORF">BJ085DRAFT_17496</name>
</gene>
<dbReference type="PRINTS" id="PR00056">
    <property type="entry name" value="HSFDOMAIN"/>
</dbReference>
<comment type="subcellular location">
    <subcellularLocation>
        <location evidence="1">Nucleus</location>
    </subcellularLocation>
</comment>
<dbReference type="SUPFAM" id="SSF46785">
    <property type="entry name" value="Winged helix' DNA-binding domain"/>
    <property type="match status" value="1"/>
</dbReference>
<sequence>MDADSFGFARKLHSSLENPAFRHCVEWDITGRYIVFTDIREYESIVLPCYHKTRTFKSLVRQLHLYGFRRGTDARKIRDSSLLNYCSFHHPLFVRGRMDLLPLIKRKPKSVKAKKAAQKRQELSYSQSALDSPTEQLSYLE</sequence>
<proteinExistence type="inferred from homology"/>
<feature type="non-terminal residue" evidence="7">
    <location>
        <position position="141"/>
    </location>
</feature>
<dbReference type="Pfam" id="PF00447">
    <property type="entry name" value="HSF_DNA-bind"/>
    <property type="match status" value="1"/>
</dbReference>
<dbReference type="GO" id="GO:0043565">
    <property type="term" value="F:sequence-specific DNA binding"/>
    <property type="evidence" value="ECO:0007669"/>
    <property type="project" value="InterPro"/>
</dbReference>
<dbReference type="InterPro" id="IPR036390">
    <property type="entry name" value="WH_DNA-bd_sf"/>
</dbReference>
<organism evidence="7 8">
    <name type="scientific">Dimargaris cristalligena</name>
    <dbReference type="NCBI Taxonomy" id="215637"/>
    <lineage>
        <taxon>Eukaryota</taxon>
        <taxon>Fungi</taxon>
        <taxon>Fungi incertae sedis</taxon>
        <taxon>Zoopagomycota</taxon>
        <taxon>Kickxellomycotina</taxon>
        <taxon>Dimargaritomycetes</taxon>
        <taxon>Dimargaritales</taxon>
        <taxon>Dimargaritaceae</taxon>
        <taxon>Dimargaris</taxon>
    </lineage>
</organism>
<evidence type="ECO:0000256" key="3">
    <source>
        <dbReference type="ARBA" id="ARBA00023242"/>
    </source>
</evidence>
<dbReference type="PANTHER" id="PTHR10015:SF206">
    <property type="entry name" value="HSF-TYPE DNA-BINDING DOMAIN-CONTAINING PROTEIN"/>
    <property type="match status" value="1"/>
</dbReference>
<dbReference type="Gene3D" id="1.10.10.10">
    <property type="entry name" value="Winged helix-like DNA-binding domain superfamily/Winged helix DNA-binding domain"/>
    <property type="match status" value="1"/>
</dbReference>
<evidence type="ECO:0000259" key="6">
    <source>
        <dbReference type="SMART" id="SM00415"/>
    </source>
</evidence>
<comment type="similarity">
    <text evidence="4">Belongs to the HSF family.</text>
</comment>
<dbReference type="EMBL" id="ML002381">
    <property type="protein sequence ID" value="RKP38315.1"/>
    <property type="molecule type" value="Genomic_DNA"/>
</dbReference>
<evidence type="ECO:0000313" key="8">
    <source>
        <dbReference type="Proteomes" id="UP000268162"/>
    </source>
</evidence>
<evidence type="ECO:0000313" key="7">
    <source>
        <dbReference type="EMBL" id="RKP38315.1"/>
    </source>
</evidence>
<keyword evidence="3" id="KW-0539">Nucleus</keyword>
<dbReference type="GO" id="GO:0003700">
    <property type="term" value="F:DNA-binding transcription factor activity"/>
    <property type="evidence" value="ECO:0007669"/>
    <property type="project" value="InterPro"/>
</dbReference>
<evidence type="ECO:0000256" key="2">
    <source>
        <dbReference type="ARBA" id="ARBA00023125"/>
    </source>
</evidence>